<dbReference type="Ensembl" id="ENSGMOT00000057140.1">
    <property type="protein sequence ID" value="ENSGMOP00000062129.1"/>
    <property type="gene ID" value="ENSGMOG00000015289.2"/>
</dbReference>
<dbReference type="RefSeq" id="XP_030205186.1">
    <property type="nucleotide sequence ID" value="XM_030349326.1"/>
</dbReference>
<dbReference type="Gene3D" id="1.20.1250.20">
    <property type="entry name" value="MFS general substrate transporter like domains"/>
    <property type="match status" value="1"/>
</dbReference>
<name>A0A8C5CKN8_GADMO</name>
<dbReference type="Pfam" id="PF00083">
    <property type="entry name" value="Sugar_tr"/>
    <property type="match status" value="1"/>
</dbReference>
<feature type="transmembrane region" description="Helical" evidence="6">
    <location>
        <begin position="252"/>
        <end position="271"/>
    </location>
</feature>
<gene>
    <name evidence="8" type="primary">LOC115537408</name>
</gene>
<accession>A0A8C5CKN8</accession>
<feature type="transmembrane region" description="Helical" evidence="6">
    <location>
        <begin position="223"/>
        <end position="246"/>
    </location>
</feature>
<dbReference type="InterPro" id="IPR005828">
    <property type="entry name" value="MFS_sugar_transport-like"/>
</dbReference>
<feature type="transmembrane region" description="Helical" evidence="6">
    <location>
        <begin position="141"/>
        <end position="158"/>
    </location>
</feature>
<dbReference type="SUPFAM" id="SSF103473">
    <property type="entry name" value="MFS general substrate transporter"/>
    <property type="match status" value="1"/>
</dbReference>
<dbReference type="AlphaFoldDB" id="A0A8C5CKN8"/>
<evidence type="ECO:0000256" key="2">
    <source>
        <dbReference type="ARBA" id="ARBA00022692"/>
    </source>
</evidence>
<feature type="transmembrane region" description="Helical" evidence="6">
    <location>
        <begin position="483"/>
        <end position="503"/>
    </location>
</feature>
<evidence type="ECO:0000259" key="7">
    <source>
        <dbReference type="PROSITE" id="PS50850"/>
    </source>
</evidence>
<feature type="transmembrane region" description="Helical" evidence="6">
    <location>
        <begin position="21"/>
        <end position="41"/>
    </location>
</feature>
<dbReference type="PROSITE" id="PS50850">
    <property type="entry name" value="MFS"/>
    <property type="match status" value="1"/>
</dbReference>
<keyword evidence="3 6" id="KW-1133">Transmembrane helix</keyword>
<feature type="transmembrane region" description="Helical" evidence="6">
    <location>
        <begin position="367"/>
        <end position="388"/>
    </location>
</feature>
<dbReference type="PROSITE" id="PS00216">
    <property type="entry name" value="SUGAR_TRANSPORT_1"/>
    <property type="match status" value="1"/>
</dbReference>
<feature type="transmembrane region" description="Helical" evidence="6">
    <location>
        <begin position="189"/>
        <end position="211"/>
    </location>
</feature>
<dbReference type="InterPro" id="IPR036259">
    <property type="entry name" value="MFS_trans_sf"/>
</dbReference>
<evidence type="ECO:0000256" key="1">
    <source>
        <dbReference type="ARBA" id="ARBA00004141"/>
    </source>
</evidence>
<evidence type="ECO:0000256" key="3">
    <source>
        <dbReference type="ARBA" id="ARBA00022989"/>
    </source>
</evidence>
<keyword evidence="4 6" id="KW-0472">Membrane</keyword>
<dbReference type="InterPro" id="IPR020846">
    <property type="entry name" value="MFS_dom"/>
</dbReference>
<dbReference type="OrthoDB" id="5296287at2759"/>
<keyword evidence="9" id="KW-1185">Reference proteome</keyword>
<evidence type="ECO:0000256" key="5">
    <source>
        <dbReference type="SAM" id="MobiDB-lite"/>
    </source>
</evidence>
<dbReference type="PANTHER" id="PTHR24064">
    <property type="entry name" value="SOLUTE CARRIER FAMILY 22 MEMBER"/>
    <property type="match status" value="1"/>
</dbReference>
<dbReference type="Proteomes" id="UP000694546">
    <property type="component" value="Chromosome 23"/>
</dbReference>
<sequence length="538" mass="60020">MNRFELILEEIGGFGFFQKRLTVLLLILNISIGVETFLSVFTGQNFPYHCRTDWIIAISPNLTYEKQLNLTIPTREDGEYDSCKMFTPVDLDLETIEAYGINSTTNCIEGWVYKRPESTSSYMTEFNLVCDDSGLNEATQSIYIGGLLLGGLVFGAMADRFGRRYVALLSLFLQLLFGVASAFSPHIYVYIALRFVVGASVSGVWINSYVIGVEWTCTSKRGFVSISSLTFFSVGLMMMSGVAYFVRDWRNLHLVFSSPLILLLLAGYWLMPESARWLLTQGRVKEAQKEVLRAARVNGRTISEAMLSQLEDDLETKNVSKSTGMLDVFREPYLRKRVLVMSFMWFGVNMVYYGFSLNVGSFGVDIYLTQFIFGLVDIPACIGSAVLIEHFGRRKCQAVSMFFTGSACILMLAIPNDFIAATTVVASLGKFGSNAAYSVIYVYATEIYPTTVRQSGLGINSMCGRIGAILAPLIRLLQVYHPAIPMVLYGTIPLIGGLLCFLLPETLNVELQDHTEQRKQPDGSSDTEFPASKLNQRK</sequence>
<evidence type="ECO:0000256" key="6">
    <source>
        <dbReference type="SAM" id="Phobius"/>
    </source>
</evidence>
<keyword evidence="2 6" id="KW-0812">Transmembrane</keyword>
<dbReference type="OMA" id="NTTTACM"/>
<feature type="transmembrane region" description="Helical" evidence="6">
    <location>
        <begin position="395"/>
        <end position="414"/>
    </location>
</feature>
<feature type="region of interest" description="Disordered" evidence="5">
    <location>
        <begin position="514"/>
        <end position="538"/>
    </location>
</feature>
<protein>
    <submittedName>
        <fullName evidence="8">Solute carrier family 22 member 13b</fullName>
    </submittedName>
</protein>
<dbReference type="GeneTree" id="ENSGT00940000154607"/>
<proteinExistence type="predicted"/>
<reference evidence="8" key="2">
    <citation type="submission" date="2025-09" db="UniProtKB">
        <authorList>
            <consortium name="Ensembl"/>
        </authorList>
    </citation>
    <scope>IDENTIFICATION</scope>
</reference>
<dbReference type="GeneID" id="115537408"/>
<evidence type="ECO:0000313" key="9">
    <source>
        <dbReference type="Proteomes" id="UP000694546"/>
    </source>
</evidence>
<dbReference type="InterPro" id="IPR005829">
    <property type="entry name" value="Sugar_transporter_CS"/>
</dbReference>
<comment type="subcellular location">
    <subcellularLocation>
        <location evidence="1">Membrane</location>
        <topology evidence="1">Multi-pass membrane protein</topology>
    </subcellularLocation>
</comment>
<dbReference type="GO" id="GO:0022857">
    <property type="term" value="F:transmembrane transporter activity"/>
    <property type="evidence" value="ECO:0007669"/>
    <property type="project" value="InterPro"/>
</dbReference>
<organism evidence="8 9">
    <name type="scientific">Gadus morhua</name>
    <name type="common">Atlantic cod</name>
    <dbReference type="NCBI Taxonomy" id="8049"/>
    <lineage>
        <taxon>Eukaryota</taxon>
        <taxon>Metazoa</taxon>
        <taxon>Chordata</taxon>
        <taxon>Craniata</taxon>
        <taxon>Vertebrata</taxon>
        <taxon>Euteleostomi</taxon>
        <taxon>Actinopterygii</taxon>
        <taxon>Neopterygii</taxon>
        <taxon>Teleostei</taxon>
        <taxon>Neoteleostei</taxon>
        <taxon>Acanthomorphata</taxon>
        <taxon>Zeiogadaria</taxon>
        <taxon>Gadariae</taxon>
        <taxon>Gadiformes</taxon>
        <taxon>Gadoidei</taxon>
        <taxon>Gadidae</taxon>
        <taxon>Gadus</taxon>
    </lineage>
</organism>
<evidence type="ECO:0000256" key="4">
    <source>
        <dbReference type="ARBA" id="ARBA00023136"/>
    </source>
</evidence>
<feature type="transmembrane region" description="Helical" evidence="6">
    <location>
        <begin position="338"/>
        <end position="355"/>
    </location>
</feature>
<feature type="domain" description="Major facilitator superfamily (MFS) profile" evidence="7">
    <location>
        <begin position="95"/>
        <end position="508"/>
    </location>
</feature>
<evidence type="ECO:0000313" key="8">
    <source>
        <dbReference type="Ensembl" id="ENSGMOP00000062129.1"/>
    </source>
</evidence>
<reference evidence="8" key="1">
    <citation type="submission" date="2025-08" db="UniProtKB">
        <authorList>
            <consortium name="Ensembl"/>
        </authorList>
    </citation>
    <scope>IDENTIFICATION</scope>
</reference>
<dbReference type="GO" id="GO:0016020">
    <property type="term" value="C:membrane"/>
    <property type="evidence" value="ECO:0007669"/>
    <property type="project" value="UniProtKB-SubCell"/>
</dbReference>
<feature type="transmembrane region" description="Helical" evidence="6">
    <location>
        <begin position="165"/>
        <end position="183"/>
    </location>
</feature>